<protein>
    <submittedName>
        <fullName evidence="2">Uncharacterized protein</fullName>
    </submittedName>
</protein>
<evidence type="ECO:0000313" key="2">
    <source>
        <dbReference type="EMBL" id="CUM86031.1"/>
    </source>
</evidence>
<gene>
    <name evidence="2" type="ORF">ERS852573_00858</name>
</gene>
<feature type="region of interest" description="Disordered" evidence="1">
    <location>
        <begin position="27"/>
        <end position="51"/>
    </location>
</feature>
<sequence>MITVEKDGVRMNVRSEIQASAFISSGWKQADVAEKAPTTTTKPRATRQSKK</sequence>
<organism evidence="2 3">
    <name type="scientific">Dorea longicatena</name>
    <dbReference type="NCBI Taxonomy" id="88431"/>
    <lineage>
        <taxon>Bacteria</taxon>
        <taxon>Bacillati</taxon>
        <taxon>Bacillota</taxon>
        <taxon>Clostridia</taxon>
        <taxon>Lachnospirales</taxon>
        <taxon>Lachnospiraceae</taxon>
        <taxon>Dorea</taxon>
    </lineage>
</organism>
<accession>A0A173S6Z7</accession>
<evidence type="ECO:0000313" key="3">
    <source>
        <dbReference type="Proteomes" id="UP000095597"/>
    </source>
</evidence>
<dbReference type="AlphaFoldDB" id="A0A173S6Z7"/>
<dbReference type="Proteomes" id="UP000095597">
    <property type="component" value="Unassembled WGS sequence"/>
</dbReference>
<evidence type="ECO:0000256" key="1">
    <source>
        <dbReference type="SAM" id="MobiDB-lite"/>
    </source>
</evidence>
<proteinExistence type="predicted"/>
<reference evidence="2 3" key="1">
    <citation type="submission" date="2015-09" db="EMBL/GenBank/DDBJ databases">
        <authorList>
            <consortium name="Pathogen Informatics"/>
        </authorList>
    </citation>
    <scope>NUCLEOTIDE SEQUENCE [LARGE SCALE GENOMIC DNA]</scope>
    <source>
        <strain evidence="2 3">2789STDY5834961</strain>
    </source>
</reference>
<dbReference type="EMBL" id="CYXO01000004">
    <property type="protein sequence ID" value="CUM86031.1"/>
    <property type="molecule type" value="Genomic_DNA"/>
</dbReference>
<name>A0A173S6Z7_9FIRM</name>